<evidence type="ECO:0000259" key="4">
    <source>
        <dbReference type="Pfam" id="PF13427"/>
    </source>
</evidence>
<feature type="region of interest" description="Disordered" evidence="2">
    <location>
        <begin position="517"/>
        <end position="541"/>
    </location>
</feature>
<dbReference type="OrthoDB" id="9152042at2"/>
<dbReference type="NCBIfam" id="NF010309">
    <property type="entry name" value="PRK13746.1"/>
    <property type="match status" value="1"/>
</dbReference>
<dbReference type="Pfam" id="PF20469">
    <property type="entry name" value="OLD-like_TOPRIM"/>
    <property type="match status" value="1"/>
</dbReference>
<dbReference type="Pfam" id="PF01909">
    <property type="entry name" value="NTP_transf_2"/>
    <property type="match status" value="1"/>
</dbReference>
<reference evidence="6 7" key="1">
    <citation type="submission" date="2019-05" db="EMBL/GenBank/DDBJ databases">
        <title>Georgenia *** sp. nov., and Georgenia *** sp. nov., isolated from the intestinal contents of plateau pika (Ochotona curzoniae) in the Qinghai-Tibet plateau of China.</title>
        <authorList>
            <person name="Tian Z."/>
        </authorList>
    </citation>
    <scope>NUCLEOTIDE SEQUENCE [LARGE SCALE GENOMIC DNA]</scope>
    <source>
        <strain evidence="6 7">Z443</strain>
    </source>
</reference>
<accession>A0A5B8BZN6</accession>
<gene>
    <name evidence="6" type="ORF">FE374_03910</name>
</gene>
<dbReference type="InterPro" id="IPR002934">
    <property type="entry name" value="Polymerase_NTP_transf_dom"/>
</dbReference>
<dbReference type="InterPro" id="IPR043519">
    <property type="entry name" value="NT_sf"/>
</dbReference>
<feature type="domain" description="OLD protein-like TOPRIM" evidence="5">
    <location>
        <begin position="315"/>
        <end position="361"/>
    </location>
</feature>
<evidence type="ECO:0000256" key="2">
    <source>
        <dbReference type="SAM" id="MobiDB-lite"/>
    </source>
</evidence>
<dbReference type="InterPro" id="IPR025184">
    <property type="entry name" value="AadA_C"/>
</dbReference>
<evidence type="ECO:0000259" key="5">
    <source>
        <dbReference type="Pfam" id="PF20469"/>
    </source>
</evidence>
<dbReference type="Pfam" id="PF13427">
    <property type="entry name" value="AadA_C"/>
    <property type="match status" value="1"/>
</dbReference>
<dbReference type="Gene3D" id="3.30.460.10">
    <property type="entry name" value="Beta Polymerase, domain 2"/>
    <property type="match status" value="1"/>
</dbReference>
<keyword evidence="1" id="KW-0808">Transferase</keyword>
<evidence type="ECO:0000256" key="1">
    <source>
        <dbReference type="ARBA" id="ARBA00022679"/>
    </source>
</evidence>
<feature type="domain" description="Adenylyltransferase AadA C-terminal" evidence="4">
    <location>
        <begin position="204"/>
        <end position="304"/>
    </location>
</feature>
<dbReference type="CDD" id="cd05403">
    <property type="entry name" value="NT_KNTase_like"/>
    <property type="match status" value="1"/>
</dbReference>
<dbReference type="Proteomes" id="UP000314616">
    <property type="component" value="Chromosome"/>
</dbReference>
<name>A0A5B8BZN6_9MICO</name>
<dbReference type="InterPro" id="IPR034139">
    <property type="entry name" value="TOPRIM_OLD"/>
</dbReference>
<dbReference type="AlphaFoldDB" id="A0A5B8BZN6"/>
<dbReference type="SUPFAM" id="SSF81301">
    <property type="entry name" value="Nucleotidyltransferase"/>
    <property type="match status" value="1"/>
</dbReference>
<feature type="domain" description="Polymerase nucleotidyl transferase" evidence="3">
    <location>
        <begin position="84"/>
        <end position="114"/>
    </location>
</feature>
<evidence type="ECO:0000313" key="6">
    <source>
        <dbReference type="EMBL" id="QDC23889.1"/>
    </source>
</evidence>
<dbReference type="KEGG" id="gyu:FE374_03910"/>
<proteinExistence type="predicted"/>
<feature type="compositionally biased region" description="Basic and acidic residues" evidence="2">
    <location>
        <begin position="531"/>
        <end position="541"/>
    </location>
</feature>
<dbReference type="GO" id="GO:0016779">
    <property type="term" value="F:nucleotidyltransferase activity"/>
    <property type="evidence" value="ECO:0007669"/>
    <property type="project" value="InterPro"/>
</dbReference>
<feature type="region of interest" description="Disordered" evidence="2">
    <location>
        <begin position="22"/>
        <end position="52"/>
    </location>
</feature>
<protein>
    <submittedName>
        <fullName evidence="6">DUF4111 domain-containing protein</fullName>
    </submittedName>
</protein>
<evidence type="ECO:0000259" key="3">
    <source>
        <dbReference type="Pfam" id="PF01909"/>
    </source>
</evidence>
<dbReference type="EMBL" id="CP040915">
    <property type="protein sequence ID" value="QDC23889.1"/>
    <property type="molecule type" value="Genomic_DNA"/>
</dbReference>
<sequence length="541" mass="57904">MSARRAGWASWVLTSVSSAGRSGGPAPLWQHGPLAPARSTSPGRRLPENRLPEQASGVTLRCVRTGLDRVVAWARSALGGSLLGAYLHGSAVTGGLRPDSDLDLLVVTARPLSAAERTELVALLLRVSGRRATEGAARPLDVTVVVRGDVVPWRHPPVCDLQYGEWLRDDLGRVPERRQDANLALVLASLVRRSQPLAGPPARTLLDLVPPDDVRRAIHDTLPPLLGNLVGDERNVLLTLARMVTTLETGSFVSKDAAAEHVLPGLPAELRPTLRLAAAAYRGEATDDWSVHAGAAQSLAAHLTQRIGAGSGPRVIVLVEGPSDAAVVRTLARARGITTGDGVEVVPMGGITNVGRFLDMFGLDAPGRELLGLCDAPEERFVVQALRAHGVRVGSRKEMAEHGFFVCEADLEHEMLRAVGTATVEGVLASRGELARFRAFQRQPGWRGRSLHDQLHRFAGSGSGRKPSLTEHLAQRLTPATTPEPLARLLDRIEHHAVSRRPSGLTGPAERAVAQAAMGEEQGRLNRRRARLAEPTERTAG</sequence>
<organism evidence="6 7">
    <name type="scientific">Georgenia yuyongxinii</name>
    <dbReference type="NCBI Taxonomy" id="2589797"/>
    <lineage>
        <taxon>Bacteria</taxon>
        <taxon>Bacillati</taxon>
        <taxon>Actinomycetota</taxon>
        <taxon>Actinomycetes</taxon>
        <taxon>Micrococcales</taxon>
        <taxon>Bogoriellaceae</taxon>
        <taxon>Georgenia</taxon>
    </lineage>
</organism>
<evidence type="ECO:0000313" key="7">
    <source>
        <dbReference type="Proteomes" id="UP000314616"/>
    </source>
</evidence>